<dbReference type="InParanoid" id="A0A0V0QFR5"/>
<proteinExistence type="predicted"/>
<gene>
    <name evidence="2" type="ORF">PPERSA_09610</name>
</gene>
<evidence type="ECO:0000313" key="3">
    <source>
        <dbReference type="Proteomes" id="UP000054937"/>
    </source>
</evidence>
<feature type="compositionally biased region" description="Basic and acidic residues" evidence="1">
    <location>
        <begin position="112"/>
        <end position="128"/>
    </location>
</feature>
<dbReference type="InterPro" id="IPR023614">
    <property type="entry name" value="Porin_dom_sf"/>
</dbReference>
<evidence type="ECO:0000313" key="2">
    <source>
        <dbReference type="EMBL" id="KRX01004.1"/>
    </source>
</evidence>
<keyword evidence="3" id="KW-1185">Reference proteome</keyword>
<organism evidence="2 3">
    <name type="scientific">Pseudocohnilembus persalinus</name>
    <name type="common">Ciliate</name>
    <dbReference type="NCBI Taxonomy" id="266149"/>
    <lineage>
        <taxon>Eukaryota</taxon>
        <taxon>Sar</taxon>
        <taxon>Alveolata</taxon>
        <taxon>Ciliophora</taxon>
        <taxon>Intramacronucleata</taxon>
        <taxon>Oligohymenophorea</taxon>
        <taxon>Scuticociliatia</taxon>
        <taxon>Philasterida</taxon>
        <taxon>Pseudocohnilembidae</taxon>
        <taxon>Pseudocohnilembus</taxon>
    </lineage>
</organism>
<comment type="caution">
    <text evidence="2">The sequence shown here is derived from an EMBL/GenBank/DDBJ whole genome shotgun (WGS) entry which is preliminary data.</text>
</comment>
<accession>A0A0V0QFR5</accession>
<feature type="region of interest" description="Disordered" evidence="1">
    <location>
        <begin position="164"/>
        <end position="219"/>
    </location>
</feature>
<reference evidence="2 3" key="1">
    <citation type="journal article" date="2015" name="Sci. Rep.">
        <title>Genome of the facultative scuticociliatosis pathogen Pseudocohnilembus persalinus provides insight into its virulence through horizontal gene transfer.</title>
        <authorList>
            <person name="Xiong J."/>
            <person name="Wang G."/>
            <person name="Cheng J."/>
            <person name="Tian M."/>
            <person name="Pan X."/>
            <person name="Warren A."/>
            <person name="Jiang C."/>
            <person name="Yuan D."/>
            <person name="Miao W."/>
        </authorList>
    </citation>
    <scope>NUCLEOTIDE SEQUENCE [LARGE SCALE GENOMIC DNA]</scope>
    <source>
        <strain evidence="2">36N120E</strain>
    </source>
</reference>
<evidence type="ECO:0000256" key="1">
    <source>
        <dbReference type="SAM" id="MobiDB-lite"/>
    </source>
</evidence>
<dbReference type="Proteomes" id="UP000054937">
    <property type="component" value="Unassembled WGS sequence"/>
</dbReference>
<sequence length="778" mass="89120">MLPLYDKYKQIQKEKLYGSPNKENTEQILTQSLQNNQQQNYNEQYQDQISEQPDNQNIYVENQSARSGSLVKSSASESPQKQQQQIFQEQQSEQQYQQTPQQQSQNYYQSKKQKEDEKQTVRKIEKQNKQKTSSKGFQNALNKINPKQNTLGIISLSQSIITPDRKNNINNMYPNLNQSMNSISQNKQSNSSKKVNQSKTMNSINMSKNNQSSKKNIEDLSKSQNCSYFSTGGKSKTAKDYLNSTQEFSQNQNQKKNAIQKAQEKQLSQQMDTINTLLYSENLFSELFSQSQLLTKFTCNANANNMCNQSAVQSSSTIKKDQINNQNNTNNLGNSLSINDINGLNTSNYSAIQHQRDQNQRGHTMSSLNLYSQGQSQFTTPKAQKNYINKVAHMLKSANQQQDLSLQLERNSIRSSEKVIKEYNQFNSEQRVNLYQSFNSDAKISSYSIENSMNKSMVRYSEVNNSHCHNVNKDKQLQKQSLNVVLDSNYVYDNFAKVLFNTRLYKGLKFNSGINQNLDFAQQGQQPIITSNAFTSFIYQNKNFQISNRFDLAGNVTGSLQTQLESLDNLTLYLKGDSANLQQGKFTVSLGAFQSKENYAYKVKFNQLKKALEAQGKMRFDFEDGASMGVASGLSFNFIKKQFSLYKAALWYQNKDLKMSAIHTIPSREKFFEFHKIQYSVFRKIDEVTNLGIEMNYLNGQQRSYSMNVGVDKKFAPNLLCGAKVDDKLKLATFFKFDISPAAYVVMSNRLDLNLRSKQETQLPNQFPFGIKVVINDS</sequence>
<feature type="compositionally biased region" description="Low complexity" evidence="1">
    <location>
        <begin position="72"/>
        <end position="110"/>
    </location>
</feature>
<dbReference type="AlphaFoldDB" id="A0A0V0QFR5"/>
<protein>
    <submittedName>
        <fullName evidence="2">Uncharacterized protein</fullName>
    </submittedName>
</protein>
<feature type="compositionally biased region" description="Low complexity" evidence="1">
    <location>
        <begin position="177"/>
        <end position="214"/>
    </location>
</feature>
<feature type="region of interest" description="Disordered" evidence="1">
    <location>
        <begin position="64"/>
        <end position="140"/>
    </location>
</feature>
<dbReference type="Gene3D" id="2.40.160.10">
    <property type="entry name" value="Porin"/>
    <property type="match status" value="1"/>
</dbReference>
<dbReference type="EMBL" id="LDAU01000180">
    <property type="protein sequence ID" value="KRX01004.1"/>
    <property type="molecule type" value="Genomic_DNA"/>
</dbReference>
<name>A0A0V0QFR5_PSEPJ</name>
<feature type="compositionally biased region" description="Polar residues" evidence="1">
    <location>
        <begin position="130"/>
        <end position="140"/>
    </location>
</feature>